<dbReference type="EC" id="3.4.21.88" evidence="12"/>
<dbReference type="Proteomes" id="UP000005444">
    <property type="component" value="Chromosome"/>
</dbReference>
<dbReference type="InterPro" id="IPR006199">
    <property type="entry name" value="LexA_DNA-bd_dom"/>
</dbReference>
<comment type="similarity">
    <text evidence="1 12 13">Belongs to the peptidase S24 family.</text>
</comment>
<dbReference type="PATRIC" id="fig|701521.8.peg.947"/>
<feature type="active site" description="For autocatalytic cleavage activity" evidence="12">
    <location>
        <position position="161"/>
    </location>
</feature>
<dbReference type="GO" id="GO:0006260">
    <property type="term" value="P:DNA replication"/>
    <property type="evidence" value="ECO:0007669"/>
    <property type="project" value="UniProtKB-UniRule"/>
</dbReference>
<dbReference type="PANTHER" id="PTHR33516">
    <property type="entry name" value="LEXA REPRESSOR"/>
    <property type="match status" value="1"/>
</dbReference>
<keyword evidence="5 12" id="KW-0378">Hydrolase</keyword>
<dbReference type="SUPFAM" id="SSF46785">
    <property type="entry name" value="Winged helix' DNA-binding domain"/>
    <property type="match status" value="1"/>
</dbReference>
<evidence type="ECO:0000256" key="2">
    <source>
        <dbReference type="ARBA" id="ARBA00022491"/>
    </source>
</evidence>
<evidence type="ECO:0000256" key="3">
    <source>
        <dbReference type="ARBA" id="ARBA00022705"/>
    </source>
</evidence>
<keyword evidence="8 12" id="KW-0238">DNA-binding</keyword>
<dbReference type="InterPro" id="IPR036390">
    <property type="entry name" value="WH_DNA-bd_sf"/>
</dbReference>
<keyword evidence="3 12" id="KW-0235">DNA replication</keyword>
<dbReference type="MEROPS" id="S24.001"/>
<comment type="subunit">
    <text evidence="12">Homodimer.</text>
</comment>
<feature type="active site" description="For autocatalytic cleavage activity" evidence="12">
    <location>
        <position position="199"/>
    </location>
</feature>
<evidence type="ECO:0000259" key="15">
    <source>
        <dbReference type="Pfam" id="PF01726"/>
    </source>
</evidence>
<keyword evidence="9 12" id="KW-0804">Transcription</keyword>
<feature type="site" description="Cleavage; by autolysis" evidence="12">
    <location>
        <begin position="125"/>
        <end position="126"/>
    </location>
</feature>
<evidence type="ECO:0000313" key="16">
    <source>
        <dbReference type="EMBL" id="AEV95268.1"/>
    </source>
</evidence>
<dbReference type="GO" id="GO:0006508">
    <property type="term" value="P:proteolysis"/>
    <property type="evidence" value="ECO:0007669"/>
    <property type="project" value="InterPro"/>
</dbReference>
<dbReference type="KEGG" id="pce:PECL_1000"/>
<evidence type="ECO:0000256" key="7">
    <source>
        <dbReference type="ARBA" id="ARBA00023015"/>
    </source>
</evidence>
<keyword evidence="11 12" id="KW-0742">SOS response</keyword>
<evidence type="ECO:0000256" key="6">
    <source>
        <dbReference type="ARBA" id="ARBA00022813"/>
    </source>
</evidence>
<dbReference type="InterPro" id="IPR036388">
    <property type="entry name" value="WH-like_DNA-bd_sf"/>
</dbReference>
<keyword evidence="6 12" id="KW-0068">Autocatalytic cleavage</keyword>
<dbReference type="InterPro" id="IPR039418">
    <property type="entry name" value="LexA-like"/>
</dbReference>
<dbReference type="STRING" id="701521.PECL_1000"/>
<organism evidence="16 17">
    <name type="scientific">Pediococcus claussenii (strain ATCC BAA-344 / DSM 14800 / JCM 18046 / KCTC 3811 / LMG 21948 / P06)</name>
    <dbReference type="NCBI Taxonomy" id="701521"/>
    <lineage>
        <taxon>Bacteria</taxon>
        <taxon>Bacillati</taxon>
        <taxon>Bacillota</taxon>
        <taxon>Bacilli</taxon>
        <taxon>Lactobacillales</taxon>
        <taxon>Lactobacillaceae</taxon>
        <taxon>Pediococcus</taxon>
    </lineage>
</organism>
<evidence type="ECO:0000256" key="12">
    <source>
        <dbReference type="HAMAP-Rule" id="MF_00015"/>
    </source>
</evidence>
<feature type="domain" description="Peptidase S24/S26A/S26B/S26C" evidence="14">
    <location>
        <begin position="118"/>
        <end position="232"/>
    </location>
</feature>
<gene>
    <name evidence="12 16" type="primary">lexA</name>
    <name evidence="16" type="ordered locus">PECL_1000</name>
</gene>
<proteinExistence type="inferred from homology"/>
<keyword evidence="17" id="KW-1185">Reference proteome</keyword>
<dbReference type="HOGENOM" id="CLU_066192_45_1_9"/>
<sequence>MKDQKAKNTNISLIRKVGHGMIMLNKLRSYAMTVKVGDKQFAVLQFIHEKVTEKGYPPTVREIGEAVGLSSTSTVHGHISRLEKKGFLQKDPTKPRALEVTAAGLEELGIETNEDTIPMLGVVTAGQPILAVEEATDYFPVPDEYKESQKDLFMLTIRGESMINAGILSGDQVIVRRQQSADNGDIVIAMTEDDEATCKRFFKEIDHIRLQPENDTMQPIILSNVTILGKVVGLFRNQIF</sequence>
<dbReference type="InterPro" id="IPR006200">
    <property type="entry name" value="LexA"/>
</dbReference>
<evidence type="ECO:0000259" key="14">
    <source>
        <dbReference type="Pfam" id="PF00717"/>
    </source>
</evidence>
<dbReference type="NCBIfam" id="TIGR00498">
    <property type="entry name" value="lexA"/>
    <property type="match status" value="1"/>
</dbReference>
<evidence type="ECO:0000256" key="10">
    <source>
        <dbReference type="ARBA" id="ARBA00023204"/>
    </source>
</evidence>
<dbReference type="InterPro" id="IPR006197">
    <property type="entry name" value="Peptidase_S24_LexA"/>
</dbReference>
<dbReference type="PANTHER" id="PTHR33516:SF2">
    <property type="entry name" value="LEXA REPRESSOR-RELATED"/>
    <property type="match status" value="1"/>
</dbReference>
<keyword evidence="10 12" id="KW-0234">DNA repair</keyword>
<evidence type="ECO:0000256" key="11">
    <source>
        <dbReference type="ARBA" id="ARBA00023236"/>
    </source>
</evidence>
<dbReference type="eggNOG" id="COG1974">
    <property type="taxonomic scope" value="Bacteria"/>
</dbReference>
<dbReference type="EMBL" id="CP003137">
    <property type="protein sequence ID" value="AEV95268.1"/>
    <property type="molecule type" value="Genomic_DNA"/>
</dbReference>
<dbReference type="HAMAP" id="MF_00015">
    <property type="entry name" value="LexA"/>
    <property type="match status" value="1"/>
</dbReference>
<keyword evidence="2 12" id="KW-0678">Repressor</keyword>
<dbReference type="CDD" id="cd06529">
    <property type="entry name" value="S24_LexA-like"/>
    <property type="match status" value="1"/>
</dbReference>
<name>G8PDD3_PEDCP</name>
<reference evidence="16 17" key="1">
    <citation type="journal article" date="2012" name="J. Bacteriol.">
        <title>Complete Genome Sequence of the Beer Spoilage Organism Pediococcus claussenii ATCC BAA-344T.</title>
        <authorList>
            <person name="Pittet V."/>
            <person name="Abegunde T."/>
            <person name="Marfleet T."/>
            <person name="Haakensen M."/>
            <person name="Morrow K."/>
            <person name="Jayaprakash T."/>
            <person name="Schroeder K."/>
            <person name="Trost B."/>
            <person name="Byrns S."/>
            <person name="Bergsveinson J."/>
            <person name="Kusalik A."/>
            <person name="Ziola B."/>
        </authorList>
    </citation>
    <scope>NUCLEOTIDE SEQUENCE [LARGE SCALE GENOMIC DNA]</scope>
    <source>
        <strain evidence="16 17">ATCC BAA-344</strain>
    </source>
</reference>
<dbReference type="InterPro" id="IPR036286">
    <property type="entry name" value="LexA/Signal_pep-like_sf"/>
</dbReference>
<dbReference type="GO" id="GO:0045892">
    <property type="term" value="P:negative regulation of DNA-templated transcription"/>
    <property type="evidence" value="ECO:0007669"/>
    <property type="project" value="UniProtKB-UniRule"/>
</dbReference>
<evidence type="ECO:0000256" key="5">
    <source>
        <dbReference type="ARBA" id="ARBA00022801"/>
    </source>
</evidence>
<dbReference type="GO" id="GO:0006281">
    <property type="term" value="P:DNA repair"/>
    <property type="evidence" value="ECO:0007669"/>
    <property type="project" value="UniProtKB-UniRule"/>
</dbReference>
<dbReference type="InterPro" id="IPR050077">
    <property type="entry name" value="LexA_repressor"/>
</dbReference>
<dbReference type="Pfam" id="PF00717">
    <property type="entry name" value="Peptidase_S24"/>
    <property type="match status" value="1"/>
</dbReference>
<dbReference type="AlphaFoldDB" id="G8PDD3"/>
<dbReference type="GO" id="GO:0003677">
    <property type="term" value="F:DNA binding"/>
    <property type="evidence" value="ECO:0007669"/>
    <property type="project" value="UniProtKB-UniRule"/>
</dbReference>
<comment type="catalytic activity">
    <reaction evidence="12">
        <text>Hydrolysis of Ala-|-Gly bond in repressor LexA.</text>
        <dbReference type="EC" id="3.4.21.88"/>
    </reaction>
</comment>
<evidence type="ECO:0000313" key="17">
    <source>
        <dbReference type="Proteomes" id="UP000005444"/>
    </source>
</evidence>
<dbReference type="InterPro" id="IPR015927">
    <property type="entry name" value="Peptidase_S24_S26A/B/C"/>
</dbReference>
<dbReference type="FunFam" id="2.10.109.10:FF:000001">
    <property type="entry name" value="LexA repressor"/>
    <property type="match status" value="1"/>
</dbReference>
<evidence type="ECO:0000256" key="8">
    <source>
        <dbReference type="ARBA" id="ARBA00023125"/>
    </source>
</evidence>
<evidence type="ECO:0000256" key="1">
    <source>
        <dbReference type="ARBA" id="ARBA00007484"/>
    </source>
</evidence>
<evidence type="ECO:0000256" key="9">
    <source>
        <dbReference type="ARBA" id="ARBA00023163"/>
    </source>
</evidence>
<comment type="function">
    <text evidence="12">Represses a number of genes involved in the response to DNA damage (SOS response), including recA and lexA. In the presence of single-stranded DNA, RecA interacts with LexA causing an autocatalytic cleavage which disrupts the DNA-binding part of LexA, leading to derepression of the SOS regulon and eventually DNA repair.</text>
</comment>
<evidence type="ECO:0000256" key="4">
    <source>
        <dbReference type="ARBA" id="ARBA00022763"/>
    </source>
</evidence>
<keyword evidence="7 12" id="KW-0805">Transcription regulation</keyword>
<keyword evidence="4 12" id="KW-0227">DNA damage</keyword>
<feature type="domain" description="LexA repressor DNA-binding" evidence="15">
    <location>
        <begin position="38"/>
        <end position="97"/>
    </location>
</feature>
<dbReference type="Pfam" id="PF01726">
    <property type="entry name" value="LexA_DNA_bind"/>
    <property type="match status" value="1"/>
</dbReference>
<dbReference type="Gene3D" id="2.10.109.10">
    <property type="entry name" value="Umud Fragment, subunit A"/>
    <property type="match status" value="1"/>
</dbReference>
<dbReference type="GO" id="GO:0009432">
    <property type="term" value="P:SOS response"/>
    <property type="evidence" value="ECO:0007669"/>
    <property type="project" value="UniProtKB-UniRule"/>
</dbReference>
<dbReference type="Gene3D" id="1.10.10.10">
    <property type="entry name" value="Winged helix-like DNA-binding domain superfamily/Winged helix DNA-binding domain"/>
    <property type="match status" value="1"/>
</dbReference>
<dbReference type="GO" id="GO:0004252">
    <property type="term" value="F:serine-type endopeptidase activity"/>
    <property type="evidence" value="ECO:0007669"/>
    <property type="project" value="UniProtKB-UniRule"/>
</dbReference>
<feature type="DNA-binding region" description="H-T-H motif" evidence="12">
    <location>
        <begin position="60"/>
        <end position="80"/>
    </location>
</feature>
<protein>
    <recommendedName>
        <fullName evidence="12">LexA repressor</fullName>
        <ecNumber evidence="12">3.4.21.88</ecNumber>
    </recommendedName>
</protein>
<accession>G8PDD3</accession>
<dbReference type="PRINTS" id="PR00726">
    <property type="entry name" value="LEXASERPTASE"/>
</dbReference>
<dbReference type="SUPFAM" id="SSF51306">
    <property type="entry name" value="LexA/Signal peptidase"/>
    <property type="match status" value="1"/>
</dbReference>
<evidence type="ECO:0000256" key="13">
    <source>
        <dbReference type="RuleBase" id="RU003991"/>
    </source>
</evidence>